<evidence type="ECO:0000313" key="4">
    <source>
        <dbReference type="Proteomes" id="UP000534783"/>
    </source>
</evidence>
<dbReference type="AlphaFoldDB" id="A0A7X6DQB6"/>
<protein>
    <submittedName>
        <fullName evidence="3">Uncharacterized protein</fullName>
    </submittedName>
</protein>
<dbReference type="Proteomes" id="UP000534783">
    <property type="component" value="Unassembled WGS sequence"/>
</dbReference>
<evidence type="ECO:0000313" key="3">
    <source>
        <dbReference type="EMBL" id="NKE71317.1"/>
    </source>
</evidence>
<name>A0A7X6DQB6_9BACT</name>
<comment type="caution">
    <text evidence="3">The sequence shown here is derived from an EMBL/GenBank/DDBJ whole genome shotgun (WGS) entry which is preliminary data.</text>
</comment>
<keyword evidence="2" id="KW-0732">Signal</keyword>
<organism evidence="3 4">
    <name type="scientific">Candidatus Manganitrophus noduliformans</name>
    <dbReference type="NCBI Taxonomy" id="2606439"/>
    <lineage>
        <taxon>Bacteria</taxon>
        <taxon>Pseudomonadati</taxon>
        <taxon>Nitrospirota</taxon>
        <taxon>Nitrospiria</taxon>
        <taxon>Candidatus Troglogloeales</taxon>
        <taxon>Candidatus Manganitrophaceae</taxon>
        <taxon>Candidatus Manganitrophus</taxon>
    </lineage>
</organism>
<dbReference type="RefSeq" id="WP_168059842.1">
    <property type="nucleotide sequence ID" value="NZ_VTOW01000002.1"/>
</dbReference>
<keyword evidence="4" id="KW-1185">Reference proteome</keyword>
<evidence type="ECO:0000256" key="1">
    <source>
        <dbReference type="SAM" id="MobiDB-lite"/>
    </source>
</evidence>
<evidence type="ECO:0000256" key="2">
    <source>
        <dbReference type="SAM" id="SignalP"/>
    </source>
</evidence>
<feature type="signal peptide" evidence="2">
    <location>
        <begin position="1"/>
        <end position="22"/>
    </location>
</feature>
<feature type="chain" id="PRO_5031397810" evidence="2">
    <location>
        <begin position="23"/>
        <end position="601"/>
    </location>
</feature>
<dbReference type="EMBL" id="VTOW01000002">
    <property type="protein sequence ID" value="NKE71317.1"/>
    <property type="molecule type" value="Genomic_DNA"/>
</dbReference>
<feature type="region of interest" description="Disordered" evidence="1">
    <location>
        <begin position="579"/>
        <end position="601"/>
    </location>
</feature>
<accession>A0A7X6DQB6</accession>
<sequence>MSVAARILAALTCVLSFAVAHAADIASSTATRSALLGGGYQSEKEDLLAQQCVQGTEVFSGSSQATFSFDQALTEQQASEQLGLSAGGRARFGAVETSGSAKFMRSVVSNEYSISAVWLSEYKLPSRKLSAVTRSPIGNSVAGDIERWAETCGDEYVDEIKVGSRLFFSIRIDFTSKERKQSFQSQFSVSGPLYSADASLQQASREYGRDAKITVTALQMGGDVSKLTGIFPNTPEGSTNFVQCGLGDLTQCTKVTQAALTYATDVQRGFPAQLAPGATPGGSPLEYKTARYSQAGIHLQDGYPFLTEIAREARKTLHGDFEREFRRQVLANRLIELGMGKEQLEKVLAQKEIIDSNLAKIADASKICYESVPNCAPTVKALNLSPVDDGAFQLPALPRASFRVLTTSRGVWGREESVAAMTEMLPAPHGAGRRELSAVAPNESASVILLIEGAALRTAQLFFENRGLKTIPLTQEAGSYAEKYGPGRAAVVVETTRNNPGWRDVDLWDERKKLWRGDIPSGDGVFFLVVRDGFGRDTRFDIEYQKWSRIVTSTPNANNGRTATETFEFRNRWWTKNDGGTSVSGEGDWSNSGSATLSGPD</sequence>
<reference evidence="3 4" key="1">
    <citation type="journal article" date="2020" name="Nature">
        <title>Bacterial chemolithoautotrophy via manganese oxidation.</title>
        <authorList>
            <person name="Yu H."/>
            <person name="Leadbetter J.R."/>
        </authorList>
    </citation>
    <scope>NUCLEOTIDE SEQUENCE [LARGE SCALE GENOMIC DNA]</scope>
    <source>
        <strain evidence="3 4">Mn-1</strain>
    </source>
</reference>
<gene>
    <name evidence="3" type="ORF">MNODULE_11265</name>
</gene>
<proteinExistence type="predicted"/>